<dbReference type="EC" id="6.3.5.-" evidence="8"/>
<dbReference type="InterPro" id="IPR017959">
    <property type="entry name" value="Asn/Gln-tRNA_amidoTrfase_suB/E"/>
</dbReference>
<dbReference type="OrthoDB" id="1722066at2759"/>
<comment type="similarity">
    <text evidence="1 8">Belongs to the GatB/GatE family. GatB subfamily.</text>
</comment>
<evidence type="ECO:0000256" key="3">
    <source>
        <dbReference type="ARBA" id="ARBA00022741"/>
    </source>
</evidence>
<dbReference type="SMART" id="SM00845">
    <property type="entry name" value="GatB_Yqey"/>
    <property type="match status" value="1"/>
</dbReference>
<evidence type="ECO:0000313" key="10">
    <source>
        <dbReference type="EMBL" id="CAH1970279.1"/>
    </source>
</evidence>
<evidence type="ECO:0000256" key="7">
    <source>
        <dbReference type="ARBA" id="ARBA00047913"/>
    </source>
</evidence>
<protein>
    <recommendedName>
        <fullName evidence="8">Glutamyl-tRNA(Gln) amidotransferase subunit B, mitochondrial</fullName>
        <shortName evidence="8">Glu-AdT subunit B</shortName>
        <ecNumber evidence="8">6.3.5.-</ecNumber>
    </recommendedName>
</protein>
<keyword evidence="2 8" id="KW-0436">Ligase</keyword>
<comment type="subunit">
    <text evidence="8">Subunit of the heterotrimeric GatCAB amidotransferase (AdT) complex, composed of A, B and C subunits.</text>
</comment>
<keyword evidence="11" id="KW-1185">Reference proteome</keyword>
<dbReference type="PANTHER" id="PTHR11659:SF0">
    <property type="entry name" value="GLUTAMYL-TRNA(GLN) AMIDOTRANSFERASE SUBUNIT B, MITOCHONDRIAL"/>
    <property type="match status" value="1"/>
</dbReference>
<evidence type="ECO:0000256" key="5">
    <source>
        <dbReference type="ARBA" id="ARBA00022917"/>
    </source>
</evidence>
<dbReference type="Proteomes" id="UP001152888">
    <property type="component" value="Unassembled WGS sequence"/>
</dbReference>
<evidence type="ECO:0000256" key="1">
    <source>
        <dbReference type="ARBA" id="ARBA00005306"/>
    </source>
</evidence>
<dbReference type="Gene3D" id="1.10.10.410">
    <property type="match status" value="1"/>
</dbReference>
<dbReference type="InterPro" id="IPR003789">
    <property type="entry name" value="Asn/Gln_tRNA_amidoTrase-B-like"/>
</dbReference>
<evidence type="ECO:0000256" key="4">
    <source>
        <dbReference type="ARBA" id="ARBA00022840"/>
    </source>
</evidence>
<dbReference type="GO" id="GO:0030956">
    <property type="term" value="C:glutamyl-tRNA(Gln) amidotransferase complex"/>
    <property type="evidence" value="ECO:0007669"/>
    <property type="project" value="UniProtKB-UniRule"/>
</dbReference>
<dbReference type="NCBIfam" id="NF004014">
    <property type="entry name" value="PRK05477.1-4"/>
    <property type="match status" value="1"/>
</dbReference>
<keyword evidence="3 8" id="KW-0547">Nucleotide-binding</keyword>
<comment type="catalytic activity">
    <reaction evidence="6">
        <text>L-aspartyl-tRNA(Asn) + L-glutamine + ATP + H2O = L-asparaginyl-tRNA(Asn) + L-glutamate + ADP + phosphate + 2 H(+)</text>
        <dbReference type="Rhea" id="RHEA:14513"/>
        <dbReference type="Rhea" id="RHEA-COMP:9674"/>
        <dbReference type="Rhea" id="RHEA-COMP:9677"/>
        <dbReference type="ChEBI" id="CHEBI:15377"/>
        <dbReference type="ChEBI" id="CHEBI:15378"/>
        <dbReference type="ChEBI" id="CHEBI:29985"/>
        <dbReference type="ChEBI" id="CHEBI:30616"/>
        <dbReference type="ChEBI" id="CHEBI:43474"/>
        <dbReference type="ChEBI" id="CHEBI:58359"/>
        <dbReference type="ChEBI" id="CHEBI:78515"/>
        <dbReference type="ChEBI" id="CHEBI:78516"/>
        <dbReference type="ChEBI" id="CHEBI:456216"/>
    </reaction>
</comment>
<keyword evidence="4 8" id="KW-0067">ATP-binding</keyword>
<dbReference type="InterPro" id="IPR023168">
    <property type="entry name" value="GatB_Yqey_C_2"/>
</dbReference>
<keyword evidence="8" id="KW-0496">Mitochondrion</keyword>
<dbReference type="EMBL" id="CAKOFQ010006773">
    <property type="protein sequence ID" value="CAH1970279.1"/>
    <property type="molecule type" value="Genomic_DNA"/>
</dbReference>
<evidence type="ECO:0000256" key="8">
    <source>
        <dbReference type="HAMAP-Rule" id="MF_03147"/>
    </source>
</evidence>
<dbReference type="InterPro" id="IPR014746">
    <property type="entry name" value="Gln_synth/guanido_kin_cat_dom"/>
</dbReference>
<dbReference type="NCBIfam" id="NF004012">
    <property type="entry name" value="PRK05477.1-2"/>
    <property type="match status" value="1"/>
</dbReference>
<dbReference type="GO" id="GO:0050567">
    <property type="term" value="F:glutaminyl-tRNA synthase (glutamine-hydrolyzing) activity"/>
    <property type="evidence" value="ECO:0007669"/>
    <property type="project" value="UniProtKB-UniRule"/>
</dbReference>
<dbReference type="AlphaFoldDB" id="A0A9P0KB21"/>
<feature type="domain" description="Asn/Gln amidotransferase" evidence="9">
    <location>
        <begin position="389"/>
        <end position="538"/>
    </location>
</feature>
<dbReference type="PANTHER" id="PTHR11659">
    <property type="entry name" value="GLUTAMYL-TRNA GLN AMIDOTRANSFERASE SUBUNIT B MITOCHONDRIAL AND PROKARYOTIC PET112-RELATED"/>
    <property type="match status" value="1"/>
</dbReference>
<dbReference type="InterPro" id="IPR006075">
    <property type="entry name" value="Asn/Gln-tRNA_Trfase_suB/E_cat"/>
</dbReference>
<dbReference type="Pfam" id="PF02637">
    <property type="entry name" value="GatB_Yqey"/>
    <property type="match status" value="1"/>
</dbReference>
<comment type="catalytic activity">
    <reaction evidence="7 8">
        <text>L-glutamyl-tRNA(Gln) + L-glutamine + ATP + H2O = L-glutaminyl-tRNA(Gln) + L-glutamate + ADP + phosphate + H(+)</text>
        <dbReference type="Rhea" id="RHEA:17521"/>
        <dbReference type="Rhea" id="RHEA-COMP:9681"/>
        <dbReference type="Rhea" id="RHEA-COMP:9684"/>
        <dbReference type="ChEBI" id="CHEBI:15377"/>
        <dbReference type="ChEBI" id="CHEBI:15378"/>
        <dbReference type="ChEBI" id="CHEBI:29985"/>
        <dbReference type="ChEBI" id="CHEBI:30616"/>
        <dbReference type="ChEBI" id="CHEBI:43474"/>
        <dbReference type="ChEBI" id="CHEBI:58359"/>
        <dbReference type="ChEBI" id="CHEBI:78520"/>
        <dbReference type="ChEBI" id="CHEBI:78521"/>
        <dbReference type="ChEBI" id="CHEBI:456216"/>
    </reaction>
</comment>
<dbReference type="InterPro" id="IPR004413">
    <property type="entry name" value="GatB"/>
</dbReference>
<dbReference type="GO" id="GO:0032543">
    <property type="term" value="P:mitochondrial translation"/>
    <property type="evidence" value="ECO:0007669"/>
    <property type="project" value="UniProtKB-UniRule"/>
</dbReference>
<dbReference type="GO" id="GO:0070681">
    <property type="term" value="P:glutaminyl-tRNAGln biosynthesis via transamidation"/>
    <property type="evidence" value="ECO:0007669"/>
    <property type="project" value="UniProtKB-UniRule"/>
</dbReference>
<sequence>MTMLSVKVDVYPGVPTANLERQSGNFICKFRQKFRYCFSISRKSLCSQAIEKSQWQSVVGLEVHAQIKSNSKLFSGASTKFSSPVNTGVALFDCSIPGTLPVLNKRCVEAGVLTALALGCRVNPVSYFDRKHYFYADLPMGYQITQQRAPLAVQGELKFQVYTPAIHKKPYQAKVKIQQIQLEQDSAKSLHDTDRSLVDLNRAGVPLMELVFDPDLKDGEEAAALVKELVLILQKLNTCSCKMEEGALRVDANVSIHKEGEPLGVRTEIKNIGSIRGVASAVESEIKRQIQVRNALGTITNETRAWDPINKTTVAMRDKEVVQDYRFMPEPNLPPLHIAMGPVEIGCVNADKLRETIPELPEQTRAKLRDEGLTLEQSIILVNDVSLLAIYKDAVGERNVNKKVMANFLINDLNTLLNKNDMVSEGIKCPRHYFSEIVELLEKGSITRSTAKLLLEDVVLNNSGAPEKIVREKNWLQITDEEELRKLCEQVIKENERIVKQYHAGKSKVFKALLGAIAKESKNRAEMSKCTVILKALLNKK</sequence>
<dbReference type="FunFam" id="1.10.10.410:FF:000001">
    <property type="entry name" value="Aspartyl/glutamyl-tRNA(Asn/Gln) amidotransferase subunit B"/>
    <property type="match status" value="1"/>
</dbReference>
<dbReference type="SUPFAM" id="SSF89095">
    <property type="entry name" value="GatB/YqeY motif"/>
    <property type="match status" value="1"/>
</dbReference>
<dbReference type="GO" id="GO:0005739">
    <property type="term" value="C:mitochondrion"/>
    <property type="evidence" value="ECO:0007669"/>
    <property type="project" value="UniProtKB-SubCell"/>
</dbReference>
<evidence type="ECO:0000256" key="2">
    <source>
        <dbReference type="ARBA" id="ARBA00022598"/>
    </source>
</evidence>
<evidence type="ECO:0000259" key="9">
    <source>
        <dbReference type="SMART" id="SM00845"/>
    </source>
</evidence>
<dbReference type="InterPro" id="IPR018027">
    <property type="entry name" value="Asn/Gln_amidotransferase"/>
</dbReference>
<evidence type="ECO:0000256" key="6">
    <source>
        <dbReference type="ARBA" id="ARBA00047380"/>
    </source>
</evidence>
<evidence type="ECO:0000313" key="11">
    <source>
        <dbReference type="Proteomes" id="UP001152888"/>
    </source>
</evidence>
<dbReference type="HAMAP" id="MF_00121">
    <property type="entry name" value="GatB"/>
    <property type="match status" value="1"/>
</dbReference>
<name>A0A9P0KB21_ACAOB</name>
<dbReference type="Pfam" id="PF02934">
    <property type="entry name" value="GatB_N"/>
    <property type="match status" value="1"/>
</dbReference>
<reference evidence="10" key="1">
    <citation type="submission" date="2022-03" db="EMBL/GenBank/DDBJ databases">
        <authorList>
            <person name="Sayadi A."/>
        </authorList>
    </citation>
    <scope>NUCLEOTIDE SEQUENCE</scope>
</reference>
<organism evidence="10 11">
    <name type="scientific">Acanthoscelides obtectus</name>
    <name type="common">Bean weevil</name>
    <name type="synonym">Bruchus obtectus</name>
    <dbReference type="NCBI Taxonomy" id="200917"/>
    <lineage>
        <taxon>Eukaryota</taxon>
        <taxon>Metazoa</taxon>
        <taxon>Ecdysozoa</taxon>
        <taxon>Arthropoda</taxon>
        <taxon>Hexapoda</taxon>
        <taxon>Insecta</taxon>
        <taxon>Pterygota</taxon>
        <taxon>Neoptera</taxon>
        <taxon>Endopterygota</taxon>
        <taxon>Coleoptera</taxon>
        <taxon>Polyphaga</taxon>
        <taxon>Cucujiformia</taxon>
        <taxon>Chrysomeloidea</taxon>
        <taxon>Chrysomelidae</taxon>
        <taxon>Bruchinae</taxon>
        <taxon>Bruchini</taxon>
        <taxon>Acanthoscelides</taxon>
    </lineage>
</organism>
<dbReference type="GO" id="GO:0005524">
    <property type="term" value="F:ATP binding"/>
    <property type="evidence" value="ECO:0007669"/>
    <property type="project" value="UniProtKB-KW"/>
</dbReference>
<proteinExistence type="inferred from homology"/>
<keyword evidence="5 8" id="KW-0648">Protein biosynthesis</keyword>
<comment type="function">
    <text evidence="8">Allows the formation of correctly charged Gln-tRNA(Gln) through the transamidation of misacylated Glu-tRNA(Gln) in the mitochondria. The reaction takes place in the presence of glutamine and ATP through an activated gamma-phospho-Glu-tRNA(Gln).</text>
</comment>
<accession>A0A9P0KB21</accession>
<dbReference type="NCBIfam" id="TIGR00133">
    <property type="entry name" value="gatB"/>
    <property type="match status" value="1"/>
</dbReference>
<gene>
    <name evidence="10" type="ORF">ACAOBT_LOCUS8844</name>
</gene>
<comment type="subcellular location">
    <subcellularLocation>
        <location evidence="8">Mitochondrion</location>
    </subcellularLocation>
</comment>
<comment type="caution">
    <text evidence="10">The sequence shown here is derived from an EMBL/GenBank/DDBJ whole genome shotgun (WGS) entry which is preliminary data.</text>
</comment>
<dbReference type="SUPFAM" id="SSF55931">
    <property type="entry name" value="Glutamine synthetase/guanido kinase"/>
    <property type="match status" value="1"/>
</dbReference>